<comment type="caution">
    <text evidence="1">The sequence shown here is derived from an EMBL/GenBank/DDBJ whole genome shotgun (WGS) entry which is preliminary data.</text>
</comment>
<reference evidence="1 2" key="1">
    <citation type="submission" date="2023-02" db="EMBL/GenBank/DDBJ databases">
        <title>Dictyobacter halimunensis sp. nov., a new member of the class Ktedonobacteria from forest soil in a geothermal area.</title>
        <authorList>
            <person name="Rachmania M.K."/>
            <person name="Ningsih F."/>
            <person name="Sakai Y."/>
            <person name="Yabe S."/>
            <person name="Yokota A."/>
            <person name="Sjamsuridzal W."/>
        </authorList>
    </citation>
    <scope>NUCLEOTIDE SEQUENCE [LARGE SCALE GENOMIC DNA]</scope>
    <source>
        <strain evidence="1 2">S3.2.2.5</strain>
    </source>
</reference>
<dbReference type="EMBL" id="BSRI01000002">
    <property type="protein sequence ID" value="GLV61090.1"/>
    <property type="molecule type" value="Genomic_DNA"/>
</dbReference>
<evidence type="ECO:0000313" key="1">
    <source>
        <dbReference type="EMBL" id="GLV61090.1"/>
    </source>
</evidence>
<proteinExistence type="predicted"/>
<organism evidence="1 2">
    <name type="scientific">Dictyobacter halimunensis</name>
    <dbReference type="NCBI Taxonomy" id="3026934"/>
    <lineage>
        <taxon>Bacteria</taxon>
        <taxon>Bacillati</taxon>
        <taxon>Chloroflexota</taxon>
        <taxon>Ktedonobacteria</taxon>
        <taxon>Ktedonobacterales</taxon>
        <taxon>Dictyobacteraceae</taxon>
        <taxon>Dictyobacter</taxon>
    </lineage>
</organism>
<name>A0ABQ6G3J4_9CHLR</name>
<gene>
    <name evidence="1" type="ORF">KDH_79070</name>
</gene>
<keyword evidence="2" id="KW-1185">Reference proteome</keyword>
<sequence>MPYYLKWPDIDLPFEEILSGSMSSQESGIGKKREERPERSLLTDELWFVGEAPWILLGIDCLYHFLHLRWLATLGKALGH</sequence>
<accession>A0ABQ6G3J4</accession>
<protein>
    <submittedName>
        <fullName evidence="1">Uncharacterized protein</fullName>
    </submittedName>
</protein>
<evidence type="ECO:0000313" key="2">
    <source>
        <dbReference type="Proteomes" id="UP001344906"/>
    </source>
</evidence>
<dbReference type="Proteomes" id="UP001344906">
    <property type="component" value="Unassembled WGS sequence"/>
</dbReference>